<dbReference type="EMBL" id="BEGY01000002">
    <property type="protein sequence ID" value="GAX72987.1"/>
    <property type="molecule type" value="Genomic_DNA"/>
</dbReference>
<dbReference type="GO" id="GO:0005509">
    <property type="term" value="F:calcium ion binding"/>
    <property type="evidence" value="ECO:0007669"/>
    <property type="project" value="InterPro"/>
</dbReference>
<dbReference type="OrthoDB" id="10260307at2759"/>
<feature type="domain" description="EF-hand" evidence="1">
    <location>
        <begin position="90"/>
        <end position="125"/>
    </location>
</feature>
<dbReference type="GO" id="GO:0016460">
    <property type="term" value="C:myosin II complex"/>
    <property type="evidence" value="ECO:0007669"/>
    <property type="project" value="TreeGrafter"/>
</dbReference>
<accession>A0A250WQ73</accession>
<dbReference type="InterPro" id="IPR002048">
    <property type="entry name" value="EF_hand_dom"/>
</dbReference>
<dbReference type="FunFam" id="1.10.238.10:FF:000001">
    <property type="entry name" value="Calmodulin 1"/>
    <property type="match status" value="1"/>
</dbReference>
<reference evidence="2 3" key="1">
    <citation type="submission" date="2017-08" db="EMBL/GenBank/DDBJ databases">
        <title>Acidophilic green algal genome provides insights into adaptation to an acidic environment.</title>
        <authorList>
            <person name="Hirooka S."/>
            <person name="Hirose Y."/>
            <person name="Kanesaki Y."/>
            <person name="Higuchi S."/>
            <person name="Fujiwara T."/>
            <person name="Onuma R."/>
            <person name="Era A."/>
            <person name="Ohbayashi R."/>
            <person name="Uzuka A."/>
            <person name="Nozaki H."/>
            <person name="Yoshikawa H."/>
            <person name="Miyagishima S.Y."/>
        </authorList>
    </citation>
    <scope>NUCLEOTIDE SEQUENCE [LARGE SCALE GENOMIC DNA]</scope>
    <source>
        <strain evidence="2 3">NIES-2499</strain>
    </source>
</reference>
<dbReference type="PROSITE" id="PS50222">
    <property type="entry name" value="EF_HAND_2"/>
    <property type="match status" value="1"/>
</dbReference>
<protein>
    <recommendedName>
        <fullName evidence="1">EF-hand domain-containing protein</fullName>
    </recommendedName>
</protein>
<dbReference type="AlphaFoldDB" id="A0A250WQ73"/>
<dbReference type="Pfam" id="PF13499">
    <property type="entry name" value="EF-hand_7"/>
    <property type="match status" value="1"/>
</dbReference>
<dbReference type="PANTHER" id="PTHR23048:SF32">
    <property type="entry name" value="DYNEIN REGULATORY COMPLEX PROTEIN 8"/>
    <property type="match status" value="1"/>
</dbReference>
<comment type="caution">
    <text evidence="2">The sequence shown here is derived from an EMBL/GenBank/DDBJ whole genome shotgun (WGS) entry which is preliminary data.</text>
</comment>
<dbReference type="Proteomes" id="UP000232323">
    <property type="component" value="Unassembled WGS sequence"/>
</dbReference>
<dbReference type="PANTHER" id="PTHR23048">
    <property type="entry name" value="MYOSIN LIGHT CHAIN 1, 3"/>
    <property type="match status" value="1"/>
</dbReference>
<proteinExistence type="predicted"/>
<sequence>MPESIEAVRKRVREAVILFEHKEGSRQVDIKEIPTLVRSLGINPTVSQTNLVLDQIASMSTSDSTLIPLENIEIIVANFLVQQEAALFRDDYHILIRAFRAFDSEGKGYIHAEQIRAALQSKGEPLTDDELNRMVGFAADENGRIYYEDYSQKLTDDGRSM</sequence>
<evidence type="ECO:0000313" key="2">
    <source>
        <dbReference type="EMBL" id="GAX72987.1"/>
    </source>
</evidence>
<dbReference type="CDD" id="cd00051">
    <property type="entry name" value="EFh"/>
    <property type="match status" value="1"/>
</dbReference>
<dbReference type="SUPFAM" id="SSF47473">
    <property type="entry name" value="EF-hand"/>
    <property type="match status" value="1"/>
</dbReference>
<keyword evidence="3" id="KW-1185">Reference proteome</keyword>
<organism evidence="2 3">
    <name type="scientific">Chlamydomonas eustigma</name>
    <dbReference type="NCBI Taxonomy" id="1157962"/>
    <lineage>
        <taxon>Eukaryota</taxon>
        <taxon>Viridiplantae</taxon>
        <taxon>Chlorophyta</taxon>
        <taxon>core chlorophytes</taxon>
        <taxon>Chlorophyceae</taxon>
        <taxon>CS clade</taxon>
        <taxon>Chlamydomonadales</taxon>
        <taxon>Chlamydomonadaceae</taxon>
        <taxon>Chlamydomonas</taxon>
    </lineage>
</organism>
<evidence type="ECO:0000313" key="3">
    <source>
        <dbReference type="Proteomes" id="UP000232323"/>
    </source>
</evidence>
<dbReference type="STRING" id="1157962.A0A250WQ73"/>
<dbReference type="InterPro" id="IPR050230">
    <property type="entry name" value="CALM/Myosin/TropC-like"/>
</dbReference>
<dbReference type="InterPro" id="IPR011992">
    <property type="entry name" value="EF-hand-dom_pair"/>
</dbReference>
<gene>
    <name evidence="2" type="ORF">CEUSTIGMA_g439.t1</name>
</gene>
<evidence type="ECO:0000259" key="1">
    <source>
        <dbReference type="PROSITE" id="PS50222"/>
    </source>
</evidence>
<name>A0A250WQ73_9CHLO</name>
<dbReference type="Gene3D" id="1.10.238.10">
    <property type="entry name" value="EF-hand"/>
    <property type="match status" value="1"/>
</dbReference>